<feature type="compositionally biased region" description="Basic and acidic residues" evidence="1">
    <location>
        <begin position="32"/>
        <end position="53"/>
    </location>
</feature>
<feature type="compositionally biased region" description="Basic and acidic residues" evidence="1">
    <location>
        <begin position="173"/>
        <end position="194"/>
    </location>
</feature>
<protein>
    <submittedName>
        <fullName evidence="2">Uncharacterized protein</fullName>
    </submittedName>
</protein>
<reference evidence="2" key="1">
    <citation type="journal article" date="2023" name="Mol. Phylogenet. Evol.">
        <title>Genome-scale phylogeny and comparative genomics of the fungal order Sordariales.</title>
        <authorList>
            <person name="Hensen N."/>
            <person name="Bonometti L."/>
            <person name="Westerberg I."/>
            <person name="Brannstrom I.O."/>
            <person name="Guillou S."/>
            <person name="Cros-Aarteil S."/>
            <person name="Calhoun S."/>
            <person name="Haridas S."/>
            <person name="Kuo A."/>
            <person name="Mondo S."/>
            <person name="Pangilinan J."/>
            <person name="Riley R."/>
            <person name="LaButti K."/>
            <person name="Andreopoulos B."/>
            <person name="Lipzen A."/>
            <person name="Chen C."/>
            <person name="Yan M."/>
            <person name="Daum C."/>
            <person name="Ng V."/>
            <person name="Clum A."/>
            <person name="Steindorff A."/>
            <person name="Ohm R.A."/>
            <person name="Martin F."/>
            <person name="Silar P."/>
            <person name="Natvig D.O."/>
            <person name="Lalanne C."/>
            <person name="Gautier V."/>
            <person name="Ament-Velasquez S.L."/>
            <person name="Kruys A."/>
            <person name="Hutchinson M.I."/>
            <person name="Powell A.J."/>
            <person name="Barry K."/>
            <person name="Miller A.N."/>
            <person name="Grigoriev I.V."/>
            <person name="Debuchy R."/>
            <person name="Gladieux P."/>
            <person name="Hiltunen Thoren M."/>
            <person name="Johannesson H."/>
        </authorList>
    </citation>
    <scope>NUCLEOTIDE SEQUENCE</scope>
    <source>
        <strain evidence="2">FGSC 1904</strain>
    </source>
</reference>
<dbReference type="EMBL" id="JAUTDP010000015">
    <property type="protein sequence ID" value="KAK3388643.1"/>
    <property type="molecule type" value="Genomic_DNA"/>
</dbReference>
<evidence type="ECO:0000256" key="1">
    <source>
        <dbReference type="SAM" id="MobiDB-lite"/>
    </source>
</evidence>
<feature type="region of interest" description="Disordered" evidence="1">
    <location>
        <begin position="32"/>
        <end position="139"/>
    </location>
</feature>
<dbReference type="Proteomes" id="UP001281003">
    <property type="component" value="Unassembled WGS sequence"/>
</dbReference>
<sequence>MPWNCKKVGERIGEEITDPSQLIGWRNRRLEREERQRQAELERQRDIERRRAAGEIIPEDEAPANASPSGTRRRRRGSPPPDMRPLTERRMTRAVARALGITATPGGLPDNDIASTPTADDDEGEAPDSPLASSPIMTSPAVLPVASAVDVDEEGSRDAEIVEEGLIEFDSDNFNHEGEANDHDSNHDDVSHEDVDGDDASDENASVTKARPTITILAARPVVAPTPAPVFTLATAPTPTPAFVPAATPVPAPAFAPLVAPVASPADSMEAVIATDTAPPSATVPTTTPAAMEAPAVEVEEHTAAKLSESVIGGNAPVQSVVASTAAGNQQMTQLASGQSEARVKAAYQLVPVVDRINRLFLESLVTLQSPTPEMVTAEARLFLARAQENETVGAVKKAATLLSSITQGKIEELTRRPVQFEVVSEILRQRLQQVFLQELLK</sequence>
<gene>
    <name evidence="2" type="ORF">B0T20DRAFT_484213</name>
</gene>
<reference evidence="2" key="2">
    <citation type="submission" date="2023-07" db="EMBL/GenBank/DDBJ databases">
        <authorList>
            <consortium name="Lawrence Berkeley National Laboratory"/>
            <person name="Haridas S."/>
            <person name="Hensen N."/>
            <person name="Bonometti L."/>
            <person name="Westerberg I."/>
            <person name="Brannstrom I.O."/>
            <person name="Guillou S."/>
            <person name="Cros-Aarteil S."/>
            <person name="Calhoun S."/>
            <person name="Kuo A."/>
            <person name="Mondo S."/>
            <person name="Pangilinan J."/>
            <person name="Riley R."/>
            <person name="LaButti K."/>
            <person name="Andreopoulos B."/>
            <person name="Lipzen A."/>
            <person name="Chen C."/>
            <person name="Yanf M."/>
            <person name="Daum C."/>
            <person name="Ng V."/>
            <person name="Clum A."/>
            <person name="Steindorff A."/>
            <person name="Ohm R."/>
            <person name="Martin F."/>
            <person name="Silar P."/>
            <person name="Natvig D."/>
            <person name="Lalanne C."/>
            <person name="Gautier V."/>
            <person name="Ament-velasquez S.L."/>
            <person name="Kruys A."/>
            <person name="Hutchinson M.I."/>
            <person name="Powell A.J."/>
            <person name="Barry K."/>
            <person name="Miller A.N."/>
            <person name="Grigoriev I.V."/>
            <person name="Debuchy R."/>
            <person name="Gladieux P."/>
            <person name="Thoren M.H."/>
            <person name="Johannesson H."/>
        </authorList>
    </citation>
    <scope>NUCLEOTIDE SEQUENCE</scope>
    <source>
        <strain evidence="2">FGSC 1904</strain>
    </source>
</reference>
<dbReference type="AlphaFoldDB" id="A0AAE0U2J4"/>
<proteinExistence type="predicted"/>
<evidence type="ECO:0000313" key="3">
    <source>
        <dbReference type="Proteomes" id="UP001281003"/>
    </source>
</evidence>
<accession>A0AAE0U2J4</accession>
<organism evidence="2 3">
    <name type="scientific">Sordaria brevicollis</name>
    <dbReference type="NCBI Taxonomy" id="83679"/>
    <lineage>
        <taxon>Eukaryota</taxon>
        <taxon>Fungi</taxon>
        <taxon>Dikarya</taxon>
        <taxon>Ascomycota</taxon>
        <taxon>Pezizomycotina</taxon>
        <taxon>Sordariomycetes</taxon>
        <taxon>Sordariomycetidae</taxon>
        <taxon>Sordariales</taxon>
        <taxon>Sordariaceae</taxon>
        <taxon>Sordaria</taxon>
    </lineage>
</organism>
<feature type="region of interest" description="Disordered" evidence="1">
    <location>
        <begin position="172"/>
        <end position="207"/>
    </location>
</feature>
<name>A0AAE0U2J4_SORBR</name>
<keyword evidence="3" id="KW-1185">Reference proteome</keyword>
<comment type="caution">
    <text evidence="2">The sequence shown here is derived from an EMBL/GenBank/DDBJ whole genome shotgun (WGS) entry which is preliminary data.</text>
</comment>
<evidence type="ECO:0000313" key="2">
    <source>
        <dbReference type="EMBL" id="KAK3388643.1"/>
    </source>
</evidence>